<dbReference type="EMBL" id="SMKR01000024">
    <property type="protein sequence ID" value="TDD28199.1"/>
    <property type="molecule type" value="Genomic_DNA"/>
</dbReference>
<keyword evidence="12" id="KW-1185">Reference proteome</keyword>
<evidence type="ECO:0000256" key="1">
    <source>
        <dbReference type="ARBA" id="ARBA00000085"/>
    </source>
</evidence>
<dbReference type="AlphaFoldDB" id="A0A4R4XCP6"/>
<keyword evidence="6 11" id="KW-0418">Kinase</keyword>
<keyword evidence="5" id="KW-0547">Nucleotide-binding</keyword>
<evidence type="ECO:0000259" key="10">
    <source>
        <dbReference type="PROSITE" id="PS50109"/>
    </source>
</evidence>
<dbReference type="InterPro" id="IPR005467">
    <property type="entry name" value="His_kinase_dom"/>
</dbReference>
<evidence type="ECO:0000256" key="5">
    <source>
        <dbReference type="ARBA" id="ARBA00022741"/>
    </source>
</evidence>
<dbReference type="PROSITE" id="PS50109">
    <property type="entry name" value="HIS_KIN"/>
    <property type="match status" value="1"/>
</dbReference>
<dbReference type="Proteomes" id="UP000295172">
    <property type="component" value="Unassembled WGS sequence"/>
</dbReference>
<dbReference type="InterPro" id="IPR036890">
    <property type="entry name" value="HATPase_C_sf"/>
</dbReference>
<gene>
    <name evidence="11" type="ORF">E1218_08005</name>
</gene>
<reference evidence="11 12" key="1">
    <citation type="submission" date="2019-02" db="EMBL/GenBank/DDBJ databases">
        <title>Draft genome sequences of novel Actinobacteria.</title>
        <authorList>
            <person name="Sahin N."/>
            <person name="Ay H."/>
            <person name="Saygin H."/>
        </authorList>
    </citation>
    <scope>NUCLEOTIDE SEQUENCE [LARGE SCALE GENOMIC DNA]</scope>
    <source>
        <strain evidence="11 12">16K104</strain>
    </source>
</reference>
<dbReference type="CDD" id="cd16917">
    <property type="entry name" value="HATPase_UhpB-NarQ-NarX-like"/>
    <property type="match status" value="1"/>
</dbReference>
<dbReference type="Pfam" id="PF02518">
    <property type="entry name" value="HATPase_c"/>
    <property type="match status" value="1"/>
</dbReference>
<feature type="compositionally biased region" description="Low complexity" evidence="9">
    <location>
        <begin position="91"/>
        <end position="106"/>
    </location>
</feature>
<accession>A0A4R4XCP6</accession>
<dbReference type="InterPro" id="IPR011712">
    <property type="entry name" value="Sig_transdc_His_kin_sub3_dim/P"/>
</dbReference>
<evidence type="ECO:0000256" key="2">
    <source>
        <dbReference type="ARBA" id="ARBA00012438"/>
    </source>
</evidence>
<dbReference type="InterPro" id="IPR003594">
    <property type="entry name" value="HATPase_dom"/>
</dbReference>
<evidence type="ECO:0000256" key="7">
    <source>
        <dbReference type="ARBA" id="ARBA00022840"/>
    </source>
</evidence>
<feature type="region of interest" description="Disordered" evidence="9">
    <location>
        <begin position="67"/>
        <end position="118"/>
    </location>
</feature>
<keyword evidence="8" id="KW-0902">Two-component regulatory system</keyword>
<dbReference type="Pfam" id="PF07730">
    <property type="entry name" value="HisKA_3"/>
    <property type="match status" value="1"/>
</dbReference>
<comment type="caution">
    <text evidence="11">The sequence shown here is derived from an EMBL/GenBank/DDBJ whole genome shotgun (WGS) entry which is preliminary data.</text>
</comment>
<dbReference type="EC" id="2.7.13.3" evidence="2"/>
<proteinExistence type="predicted"/>
<keyword evidence="3" id="KW-0597">Phosphoprotein</keyword>
<evidence type="ECO:0000256" key="4">
    <source>
        <dbReference type="ARBA" id="ARBA00022679"/>
    </source>
</evidence>
<dbReference type="Gene3D" id="3.30.565.10">
    <property type="entry name" value="Histidine kinase-like ATPase, C-terminal domain"/>
    <property type="match status" value="1"/>
</dbReference>
<dbReference type="GO" id="GO:0005524">
    <property type="term" value="F:ATP binding"/>
    <property type="evidence" value="ECO:0007669"/>
    <property type="project" value="UniProtKB-KW"/>
</dbReference>
<evidence type="ECO:0000256" key="9">
    <source>
        <dbReference type="SAM" id="MobiDB-lite"/>
    </source>
</evidence>
<protein>
    <recommendedName>
        <fullName evidence="2">histidine kinase</fullName>
        <ecNumber evidence="2">2.7.13.3</ecNumber>
    </recommendedName>
</protein>
<dbReference type="PANTHER" id="PTHR24421:SF10">
    <property type="entry name" value="NITRATE_NITRITE SENSOR PROTEIN NARQ"/>
    <property type="match status" value="1"/>
</dbReference>
<sequence length="375" mass="40469">MRSSCCSRRTSVSSPSRACRWHGRPHRWWALRWSRRWRWPAACSWPGRVAGSSTGCWGPAVARVESRRCSPTASPAATVARPTSPRPSRPPSSCRTSRSSTPTARPLWVHGDPPAEAHRESVVDGAGTTLGALLVASTEGPRLSRRDRRALREVLPFVVLVLRAQREAGELRTARAFATTAREDERRRLRRDLHDGVGPLLAGQLLTVDSLRLAAERGARPEDLLAHLEGQARAAITEVRRISRDLQPAALDAGLGPALDSEVERFRTAGLDVRLRHQLPVEPMPAAVEVAVLRIVSESLANVVRHTAARSATVDVAVTDDGIEVRVADDGHGFDDGAAEGVGLVSVRERAEALGGGLEVESGPAGTRVCGRIPL</sequence>
<dbReference type="PANTHER" id="PTHR24421">
    <property type="entry name" value="NITRATE/NITRITE SENSOR PROTEIN NARX-RELATED"/>
    <property type="match status" value="1"/>
</dbReference>
<dbReference type="SUPFAM" id="SSF55874">
    <property type="entry name" value="ATPase domain of HSP90 chaperone/DNA topoisomerase II/histidine kinase"/>
    <property type="match status" value="1"/>
</dbReference>
<name>A0A4R4XCP6_9ACTN</name>
<feature type="domain" description="Histidine kinase" evidence="10">
    <location>
        <begin position="292"/>
        <end position="375"/>
    </location>
</feature>
<dbReference type="GO" id="GO:0046983">
    <property type="term" value="F:protein dimerization activity"/>
    <property type="evidence" value="ECO:0007669"/>
    <property type="project" value="InterPro"/>
</dbReference>
<dbReference type="GO" id="GO:0000155">
    <property type="term" value="F:phosphorelay sensor kinase activity"/>
    <property type="evidence" value="ECO:0007669"/>
    <property type="project" value="InterPro"/>
</dbReference>
<comment type="catalytic activity">
    <reaction evidence="1">
        <text>ATP + protein L-histidine = ADP + protein N-phospho-L-histidine.</text>
        <dbReference type="EC" id="2.7.13.3"/>
    </reaction>
</comment>
<evidence type="ECO:0000256" key="3">
    <source>
        <dbReference type="ARBA" id="ARBA00022553"/>
    </source>
</evidence>
<evidence type="ECO:0000313" key="12">
    <source>
        <dbReference type="Proteomes" id="UP000295172"/>
    </source>
</evidence>
<dbReference type="OrthoDB" id="227596at2"/>
<dbReference type="GO" id="GO:0016020">
    <property type="term" value="C:membrane"/>
    <property type="evidence" value="ECO:0007669"/>
    <property type="project" value="InterPro"/>
</dbReference>
<evidence type="ECO:0000256" key="8">
    <source>
        <dbReference type="ARBA" id="ARBA00023012"/>
    </source>
</evidence>
<dbReference type="SMART" id="SM00387">
    <property type="entry name" value="HATPase_c"/>
    <property type="match status" value="1"/>
</dbReference>
<dbReference type="Gene3D" id="1.20.5.1930">
    <property type="match status" value="1"/>
</dbReference>
<organism evidence="11 12">
    <name type="scientific">Kribbella turkmenica</name>
    <dbReference type="NCBI Taxonomy" id="2530375"/>
    <lineage>
        <taxon>Bacteria</taxon>
        <taxon>Bacillati</taxon>
        <taxon>Actinomycetota</taxon>
        <taxon>Actinomycetes</taxon>
        <taxon>Propionibacteriales</taxon>
        <taxon>Kribbellaceae</taxon>
        <taxon>Kribbella</taxon>
    </lineage>
</organism>
<keyword evidence="4" id="KW-0808">Transferase</keyword>
<keyword evidence="7" id="KW-0067">ATP-binding</keyword>
<dbReference type="InterPro" id="IPR050482">
    <property type="entry name" value="Sensor_HK_TwoCompSys"/>
</dbReference>
<evidence type="ECO:0000313" key="11">
    <source>
        <dbReference type="EMBL" id="TDD28199.1"/>
    </source>
</evidence>
<evidence type="ECO:0000256" key="6">
    <source>
        <dbReference type="ARBA" id="ARBA00022777"/>
    </source>
</evidence>